<dbReference type="OrthoDB" id="1265664at2"/>
<organism evidence="1 2">
    <name type="scientific">Chryseobacterium culicis</name>
    <dbReference type="NCBI Taxonomy" id="680127"/>
    <lineage>
        <taxon>Bacteria</taxon>
        <taxon>Pseudomonadati</taxon>
        <taxon>Bacteroidota</taxon>
        <taxon>Flavobacteriia</taxon>
        <taxon>Flavobacteriales</taxon>
        <taxon>Weeksellaceae</taxon>
        <taxon>Chryseobacterium group</taxon>
        <taxon>Chryseobacterium</taxon>
    </lineage>
</organism>
<reference evidence="1 2" key="1">
    <citation type="submission" date="2016-10" db="EMBL/GenBank/DDBJ databases">
        <authorList>
            <person name="de Groot N.N."/>
        </authorList>
    </citation>
    <scope>NUCLEOTIDE SEQUENCE [LARGE SCALE GENOMIC DNA]</scope>
    <source>
        <strain evidence="1 2">DSM 23031</strain>
    </source>
</reference>
<proteinExistence type="predicted"/>
<accession>A0A1H6H8S0</accession>
<dbReference type="EMBL" id="FNWQ01000001">
    <property type="protein sequence ID" value="SEH30363.1"/>
    <property type="molecule type" value="Genomic_DNA"/>
</dbReference>
<sequence length="72" mass="8236">MIHEFTQDHWTNAGDTFIMLIEKEEPGKHLIQVYKKDDDGGYIPINVGIKDTNNSVILSVNRISFEGYVVIK</sequence>
<dbReference type="STRING" id="680127.SAMN05421593_1354"/>
<evidence type="ECO:0000313" key="1">
    <source>
        <dbReference type="EMBL" id="SEH30363.1"/>
    </source>
</evidence>
<gene>
    <name evidence="1" type="ORF">SAMN05421593_1354</name>
</gene>
<protein>
    <submittedName>
        <fullName evidence="1">Uncharacterized protein</fullName>
    </submittedName>
</protein>
<dbReference type="Proteomes" id="UP000198561">
    <property type="component" value="Unassembled WGS sequence"/>
</dbReference>
<name>A0A1H6H8S0_CHRCI</name>
<evidence type="ECO:0000313" key="2">
    <source>
        <dbReference type="Proteomes" id="UP000198561"/>
    </source>
</evidence>
<dbReference type="RefSeq" id="WP_089690489.1">
    <property type="nucleotide sequence ID" value="NZ_FNWQ01000001.1"/>
</dbReference>
<dbReference type="AlphaFoldDB" id="A0A1H6H8S0"/>